<dbReference type="EMBL" id="FTNT01000004">
    <property type="protein sequence ID" value="SIR93015.1"/>
    <property type="molecule type" value="Genomic_DNA"/>
</dbReference>
<protein>
    <submittedName>
        <fullName evidence="2">Uncharacterized protein</fullName>
    </submittedName>
</protein>
<feature type="signal peptide" evidence="1">
    <location>
        <begin position="1"/>
        <end position="39"/>
    </location>
</feature>
<gene>
    <name evidence="2" type="ORF">SAMN05445060_1637</name>
</gene>
<feature type="chain" id="PRO_5012839856" evidence="1">
    <location>
        <begin position="40"/>
        <end position="182"/>
    </location>
</feature>
<accession>A0A1N7EYM4</accession>
<name>A0A1N7EYM4_9NOCA</name>
<dbReference type="Pfam" id="PF20550">
    <property type="entry name" value="DUF6764"/>
    <property type="match status" value="1"/>
</dbReference>
<keyword evidence="3" id="KW-1185">Reference proteome</keyword>
<sequence>MGIVTALQKRTRARLLVLGMIGAAASVSALFGTAGTAGAAPLNCAATKDHQVEHIVGLGGCGAKAGPSSRATAVDQSGTGTAVAVATKGGNANAYNYQPNSTALSGADTGGTGYSFSTGPSAQAVSKARVGGLSLSVAGLAGQAYAGDGGVRCDGGFALAYDSPTSQFCAGSGSVWVGTPHR</sequence>
<evidence type="ECO:0000313" key="2">
    <source>
        <dbReference type="EMBL" id="SIR93015.1"/>
    </source>
</evidence>
<dbReference type="Proteomes" id="UP000186218">
    <property type="component" value="Unassembled WGS sequence"/>
</dbReference>
<evidence type="ECO:0000313" key="3">
    <source>
        <dbReference type="Proteomes" id="UP000186218"/>
    </source>
</evidence>
<dbReference type="STRING" id="1344003.SAMN05445060_1637"/>
<dbReference type="AlphaFoldDB" id="A0A1N7EYM4"/>
<organism evidence="2 3">
    <name type="scientific">Williamsia sterculiae</name>
    <dbReference type="NCBI Taxonomy" id="1344003"/>
    <lineage>
        <taxon>Bacteria</taxon>
        <taxon>Bacillati</taxon>
        <taxon>Actinomycetota</taxon>
        <taxon>Actinomycetes</taxon>
        <taxon>Mycobacteriales</taxon>
        <taxon>Nocardiaceae</taxon>
        <taxon>Williamsia</taxon>
    </lineage>
</organism>
<evidence type="ECO:0000256" key="1">
    <source>
        <dbReference type="SAM" id="SignalP"/>
    </source>
</evidence>
<reference evidence="2 3" key="1">
    <citation type="submission" date="2017-01" db="EMBL/GenBank/DDBJ databases">
        <authorList>
            <person name="Mah S.A."/>
            <person name="Swanson W.J."/>
            <person name="Moy G.W."/>
            <person name="Vacquier V.D."/>
        </authorList>
    </citation>
    <scope>NUCLEOTIDE SEQUENCE [LARGE SCALE GENOMIC DNA]</scope>
    <source>
        <strain evidence="2 3">CPCC 203464</strain>
    </source>
</reference>
<dbReference type="RefSeq" id="WP_234974304.1">
    <property type="nucleotide sequence ID" value="NZ_FTNT01000004.1"/>
</dbReference>
<dbReference type="InterPro" id="IPR046652">
    <property type="entry name" value="DUF6764"/>
</dbReference>
<proteinExistence type="predicted"/>
<keyword evidence="1" id="KW-0732">Signal</keyword>